<dbReference type="InterPro" id="IPR003166">
    <property type="entry name" value="TFIIE_bsu_DNA-bd"/>
</dbReference>
<dbReference type="OrthoDB" id="3907302at2759"/>
<evidence type="ECO:0000259" key="8">
    <source>
        <dbReference type="PROSITE" id="PS51351"/>
    </source>
</evidence>
<protein>
    <recommendedName>
        <fullName evidence="8">TFIIE beta domain-containing protein</fullName>
    </recommendedName>
</protein>
<dbReference type="InterPro" id="IPR016656">
    <property type="entry name" value="TFIIE-bsu"/>
</dbReference>
<gene>
    <name evidence="9" type="ORF">BDK51DRAFT_11260</name>
</gene>
<feature type="region of interest" description="Disordered" evidence="7">
    <location>
        <begin position="157"/>
        <end position="179"/>
    </location>
</feature>
<evidence type="ECO:0000256" key="1">
    <source>
        <dbReference type="ARBA" id="ARBA00004123"/>
    </source>
</evidence>
<dbReference type="PROSITE" id="PS51351">
    <property type="entry name" value="TFIIE_BETA_C"/>
    <property type="match status" value="1"/>
</dbReference>
<dbReference type="InterPro" id="IPR054600">
    <property type="entry name" value="TFA2_E-tether"/>
</dbReference>
<proteinExistence type="predicted"/>
<dbReference type="GO" id="GO:0003677">
    <property type="term" value="F:DNA binding"/>
    <property type="evidence" value="ECO:0007669"/>
    <property type="project" value="UniProtKB-KW"/>
</dbReference>
<feature type="non-terminal residue" evidence="9">
    <location>
        <position position="179"/>
    </location>
</feature>
<keyword evidence="3" id="KW-0238">DNA-binding</keyword>
<keyword evidence="10" id="KW-1185">Reference proteome</keyword>
<dbReference type="PANTHER" id="PTHR12716:SF8">
    <property type="entry name" value="TRANSCRIPTION INITIATION FACTOR IIE SUBUNIT BETA"/>
    <property type="match status" value="1"/>
</dbReference>
<dbReference type="Pfam" id="PF18121">
    <property type="entry name" value="TFA2_Winged_2"/>
    <property type="match status" value="1"/>
</dbReference>
<dbReference type="Proteomes" id="UP000269721">
    <property type="component" value="Unassembled WGS sequence"/>
</dbReference>
<keyword evidence="2" id="KW-0805">Transcription regulation</keyword>
<evidence type="ECO:0000256" key="5">
    <source>
        <dbReference type="ARBA" id="ARBA00023242"/>
    </source>
</evidence>
<sequence>PMSAADIWARTTYDLSSSPELVRLMKNNEKIIFDPRDNTYAYKPTHAIRSKEELLELLRQRKEDGLGGMEVKELKESWQHVVTAIEELEKMENIFVWKNKDGAPRSVYYNDLSLNVKMSDEFRKYWHEVKNPPEEDLARELEKAGLKSMEVFSTVEKTKTKSKSKKKMNKRIKLTNTHL</sequence>
<feature type="non-terminal residue" evidence="9">
    <location>
        <position position="1"/>
    </location>
</feature>
<organism evidence="9 10">
    <name type="scientific">Blyttiomyces helicus</name>
    <dbReference type="NCBI Taxonomy" id="388810"/>
    <lineage>
        <taxon>Eukaryota</taxon>
        <taxon>Fungi</taxon>
        <taxon>Fungi incertae sedis</taxon>
        <taxon>Chytridiomycota</taxon>
        <taxon>Chytridiomycota incertae sedis</taxon>
        <taxon>Chytridiomycetes</taxon>
        <taxon>Chytridiomycetes incertae sedis</taxon>
        <taxon>Blyttiomyces</taxon>
    </lineage>
</organism>
<dbReference type="GO" id="GO:0001097">
    <property type="term" value="F:TFIIH-class transcription factor complex binding"/>
    <property type="evidence" value="ECO:0007669"/>
    <property type="project" value="TreeGrafter"/>
</dbReference>
<dbReference type="InterPro" id="IPR040501">
    <property type="entry name" value="TFA2_Winged_2"/>
</dbReference>
<dbReference type="Pfam" id="PF22254">
    <property type="entry name" value="TFA2_E-tether"/>
    <property type="match status" value="1"/>
</dbReference>
<dbReference type="GO" id="GO:0006367">
    <property type="term" value="P:transcription initiation at RNA polymerase II promoter"/>
    <property type="evidence" value="ECO:0007669"/>
    <property type="project" value="InterPro"/>
</dbReference>
<dbReference type="Pfam" id="PF02186">
    <property type="entry name" value="TFIIE_beta"/>
    <property type="match status" value="1"/>
</dbReference>
<evidence type="ECO:0000256" key="7">
    <source>
        <dbReference type="SAM" id="MobiDB-lite"/>
    </source>
</evidence>
<comment type="function">
    <text evidence="6">Recruits TFIIH to the initiation complex and stimulates the RNA polymerase II C-terminal domain kinase and DNA-dependent ATPase activities of TFIIH. Both TFIIH and TFIIE are required for promoter clearance by RNA polymerase.</text>
</comment>
<evidence type="ECO:0000313" key="10">
    <source>
        <dbReference type="Proteomes" id="UP000269721"/>
    </source>
</evidence>
<evidence type="ECO:0000256" key="2">
    <source>
        <dbReference type="ARBA" id="ARBA00023015"/>
    </source>
</evidence>
<feature type="domain" description="TFIIE beta" evidence="8">
    <location>
        <begin position="1"/>
        <end position="49"/>
    </location>
</feature>
<dbReference type="PANTHER" id="PTHR12716">
    <property type="entry name" value="TRANSCRIPTION INITIATION FACTOR IIE, BETA SUBUNIT"/>
    <property type="match status" value="1"/>
</dbReference>
<dbReference type="EMBL" id="KZ995460">
    <property type="protein sequence ID" value="RKO90626.1"/>
    <property type="molecule type" value="Genomic_DNA"/>
</dbReference>
<evidence type="ECO:0000256" key="4">
    <source>
        <dbReference type="ARBA" id="ARBA00023163"/>
    </source>
</evidence>
<evidence type="ECO:0000313" key="9">
    <source>
        <dbReference type="EMBL" id="RKO90626.1"/>
    </source>
</evidence>
<dbReference type="AlphaFoldDB" id="A0A4P9WJ50"/>
<name>A0A4P9WJ50_9FUNG</name>
<reference evidence="10" key="1">
    <citation type="journal article" date="2018" name="Nat. Microbiol.">
        <title>Leveraging single-cell genomics to expand the fungal tree of life.</title>
        <authorList>
            <person name="Ahrendt S.R."/>
            <person name="Quandt C.A."/>
            <person name="Ciobanu D."/>
            <person name="Clum A."/>
            <person name="Salamov A."/>
            <person name="Andreopoulos B."/>
            <person name="Cheng J.F."/>
            <person name="Woyke T."/>
            <person name="Pelin A."/>
            <person name="Henrissat B."/>
            <person name="Reynolds N.K."/>
            <person name="Benny G.L."/>
            <person name="Smith M.E."/>
            <person name="James T.Y."/>
            <person name="Grigoriev I.V."/>
        </authorList>
    </citation>
    <scope>NUCLEOTIDE SEQUENCE [LARGE SCALE GENOMIC DNA]</scope>
</reference>
<feature type="compositionally biased region" description="Basic residues" evidence="7">
    <location>
        <begin position="160"/>
        <end position="173"/>
    </location>
</feature>
<dbReference type="GO" id="GO:0005673">
    <property type="term" value="C:transcription factor TFIIE complex"/>
    <property type="evidence" value="ECO:0007669"/>
    <property type="project" value="InterPro"/>
</dbReference>
<evidence type="ECO:0000256" key="3">
    <source>
        <dbReference type="ARBA" id="ARBA00023125"/>
    </source>
</evidence>
<keyword evidence="4" id="KW-0804">Transcription</keyword>
<accession>A0A4P9WJ50</accession>
<comment type="subcellular location">
    <subcellularLocation>
        <location evidence="1">Nucleus</location>
    </subcellularLocation>
</comment>
<evidence type="ECO:0000256" key="6">
    <source>
        <dbReference type="ARBA" id="ARBA00025581"/>
    </source>
</evidence>
<keyword evidence="5" id="KW-0539">Nucleus</keyword>